<gene>
    <name evidence="1" type="ORF">GCM10010104_08020</name>
</gene>
<accession>A0ABN3D5H6</accession>
<dbReference type="InterPro" id="IPR029063">
    <property type="entry name" value="SAM-dependent_MTases_sf"/>
</dbReference>
<dbReference type="EMBL" id="BAAART010000018">
    <property type="protein sequence ID" value="GAA2220663.1"/>
    <property type="molecule type" value="Genomic_DNA"/>
</dbReference>
<protein>
    <recommendedName>
        <fullName evidence="3">DNA (Cytosine-5)-methyltransferase 1</fullName>
    </recommendedName>
</protein>
<evidence type="ECO:0000313" key="1">
    <source>
        <dbReference type="EMBL" id="GAA2220663.1"/>
    </source>
</evidence>
<evidence type="ECO:0000313" key="2">
    <source>
        <dbReference type="Proteomes" id="UP001501474"/>
    </source>
</evidence>
<keyword evidence="2" id="KW-1185">Reference proteome</keyword>
<dbReference type="Gene3D" id="3.40.50.150">
    <property type="entry name" value="Vaccinia Virus protein VP39"/>
    <property type="match status" value="1"/>
</dbReference>
<name>A0ABN3D5H6_9ACTN</name>
<dbReference type="RefSeq" id="WP_234849166.1">
    <property type="nucleotide sequence ID" value="NZ_BAAART010000018.1"/>
</dbReference>
<organism evidence="1 2">
    <name type="scientific">Streptomyces indiaensis</name>
    <dbReference type="NCBI Taxonomy" id="284033"/>
    <lineage>
        <taxon>Bacteria</taxon>
        <taxon>Bacillati</taxon>
        <taxon>Actinomycetota</taxon>
        <taxon>Actinomycetes</taxon>
        <taxon>Kitasatosporales</taxon>
        <taxon>Streptomycetaceae</taxon>
        <taxon>Streptomyces</taxon>
    </lineage>
</organism>
<proteinExistence type="predicted"/>
<evidence type="ECO:0008006" key="3">
    <source>
        <dbReference type="Google" id="ProtNLM"/>
    </source>
</evidence>
<sequence>MTQPITIRRVHGRRPRLLDLFCCQGGAAKGYADAGFDVTGVDIAPQPRYPFRFVQGDAIAFALAHGAEFDFIHASPPCQHDTECQRIQGNAHPDLIAPTRAALETTGRPWVIKNVRGAAPKLHRPVMLCGQMFRLENYRHRFFETGGGFTLDQPDHPGHLVPQAKMGRPVPPGCYGQFVGNFSGVPLARRVLGVPWMNRDGIRECIPPAYTAHIGRAALATLAAPRPGVAA</sequence>
<reference evidence="1 2" key="1">
    <citation type="journal article" date="2019" name="Int. J. Syst. Evol. Microbiol.">
        <title>The Global Catalogue of Microorganisms (GCM) 10K type strain sequencing project: providing services to taxonomists for standard genome sequencing and annotation.</title>
        <authorList>
            <consortium name="The Broad Institute Genomics Platform"/>
            <consortium name="The Broad Institute Genome Sequencing Center for Infectious Disease"/>
            <person name="Wu L."/>
            <person name="Ma J."/>
        </authorList>
    </citation>
    <scope>NUCLEOTIDE SEQUENCE [LARGE SCALE GENOMIC DNA]</scope>
    <source>
        <strain evidence="1 2">JCM 3053</strain>
    </source>
</reference>
<dbReference type="Proteomes" id="UP001501474">
    <property type="component" value="Unassembled WGS sequence"/>
</dbReference>
<dbReference type="SUPFAM" id="SSF53335">
    <property type="entry name" value="S-adenosyl-L-methionine-dependent methyltransferases"/>
    <property type="match status" value="1"/>
</dbReference>
<dbReference type="CDD" id="cd02440">
    <property type="entry name" value="AdoMet_MTases"/>
    <property type="match status" value="1"/>
</dbReference>
<comment type="caution">
    <text evidence="1">The sequence shown here is derived from an EMBL/GenBank/DDBJ whole genome shotgun (WGS) entry which is preliminary data.</text>
</comment>